<dbReference type="PROSITE" id="PS51071">
    <property type="entry name" value="HTH_RPIR"/>
    <property type="match status" value="1"/>
</dbReference>
<dbReference type="AlphaFoldDB" id="A0A2A7MHM1"/>
<evidence type="ECO:0000313" key="11">
    <source>
        <dbReference type="Proteomes" id="UP000431451"/>
    </source>
</evidence>
<dbReference type="EMBL" id="UWJD01000002">
    <property type="protein sequence ID" value="VCT84749.1"/>
    <property type="molecule type" value="Genomic_DNA"/>
</dbReference>
<organism evidence="8 10">
    <name type="scientific">Clostridium neonatale</name>
    <dbReference type="NCBI Taxonomy" id="137838"/>
    <lineage>
        <taxon>Bacteria</taxon>
        <taxon>Bacillati</taxon>
        <taxon>Bacillota</taxon>
        <taxon>Clostridia</taxon>
        <taxon>Eubacteriales</taxon>
        <taxon>Clostridiaceae</taxon>
        <taxon>Clostridium</taxon>
    </lineage>
</organism>
<dbReference type="GO" id="GO:0003700">
    <property type="term" value="F:DNA-binding transcription factor activity"/>
    <property type="evidence" value="ECO:0007669"/>
    <property type="project" value="InterPro"/>
</dbReference>
<dbReference type="Pfam" id="PF01380">
    <property type="entry name" value="SIS"/>
    <property type="match status" value="1"/>
</dbReference>
<dbReference type="Proteomes" id="UP001189143">
    <property type="component" value="Unassembled WGS sequence"/>
</dbReference>
<evidence type="ECO:0000313" key="7">
    <source>
        <dbReference type="EMBL" id="CAI3646082.1"/>
    </source>
</evidence>
<dbReference type="InterPro" id="IPR036388">
    <property type="entry name" value="WH-like_DNA-bd_sf"/>
</dbReference>
<evidence type="ECO:0000313" key="8">
    <source>
        <dbReference type="EMBL" id="PEG31322.1"/>
    </source>
</evidence>
<evidence type="ECO:0000313" key="10">
    <source>
        <dbReference type="Proteomes" id="UP000220840"/>
    </source>
</evidence>
<gene>
    <name evidence="9" type="primary">murR_3</name>
    <name evidence="7" type="ORF">CNEO2_500013</name>
    <name evidence="6" type="ORF">CNEO_43008</name>
    <name evidence="9" type="ORF">CNEONATNEC25_02350</name>
    <name evidence="8" type="ORF">CQ394_06275</name>
</gene>
<dbReference type="EMBL" id="CAMTCP010000249">
    <property type="protein sequence ID" value="CAI3646082.1"/>
    <property type="molecule type" value="Genomic_DNA"/>
</dbReference>
<dbReference type="Proteomes" id="UP000789738">
    <property type="component" value="Unassembled WGS sequence"/>
</dbReference>
<feature type="domain" description="HTH rpiR-type" evidence="4">
    <location>
        <begin position="1"/>
        <end position="76"/>
    </location>
</feature>
<evidence type="ECO:0000259" key="4">
    <source>
        <dbReference type="PROSITE" id="PS51071"/>
    </source>
</evidence>
<keyword evidence="1" id="KW-0805">Transcription regulation</keyword>
<dbReference type="PANTHER" id="PTHR30514:SF1">
    <property type="entry name" value="HTH-TYPE TRANSCRIPTIONAL REGULATOR HEXR-RELATED"/>
    <property type="match status" value="1"/>
</dbReference>
<protein>
    <submittedName>
        <fullName evidence="9">HTH-type transcriptional regulator MurR</fullName>
    </submittedName>
    <submittedName>
        <fullName evidence="8">MurR/RpiR family transcriptional regulator</fullName>
    </submittedName>
    <submittedName>
        <fullName evidence="6">Transcriptional regulator, SIS domain</fullName>
    </submittedName>
</protein>
<dbReference type="GeneID" id="68877749"/>
<dbReference type="PROSITE" id="PS51464">
    <property type="entry name" value="SIS"/>
    <property type="match status" value="1"/>
</dbReference>
<keyword evidence="10" id="KW-1185">Reference proteome</keyword>
<dbReference type="STRING" id="137838.GCA_001458595_02725"/>
<dbReference type="RefSeq" id="WP_058295480.1">
    <property type="nucleotide sequence ID" value="NZ_CAKJVD010000050.1"/>
</dbReference>
<dbReference type="Pfam" id="PF01418">
    <property type="entry name" value="HTH_6"/>
    <property type="match status" value="1"/>
</dbReference>
<dbReference type="EMBL" id="PDCJ01000001">
    <property type="protein sequence ID" value="PEG31322.1"/>
    <property type="molecule type" value="Genomic_DNA"/>
</dbReference>
<dbReference type="PANTHER" id="PTHR30514">
    <property type="entry name" value="GLUCOKINASE"/>
    <property type="match status" value="1"/>
</dbReference>
<accession>A0A2A7MHM1</accession>
<dbReference type="InterPro" id="IPR009057">
    <property type="entry name" value="Homeodomain-like_sf"/>
</dbReference>
<reference evidence="6" key="3">
    <citation type="submission" date="2021-10" db="EMBL/GenBank/DDBJ databases">
        <authorList>
            <person name="Mesa V."/>
        </authorList>
    </citation>
    <scope>NUCLEOTIDE SEQUENCE</scope>
    <source>
        <strain evidence="6">CC3_PB</strain>
    </source>
</reference>
<dbReference type="InterPro" id="IPR000281">
    <property type="entry name" value="HTH_RpiR"/>
</dbReference>
<keyword evidence="2" id="KW-0238">DNA-binding</keyword>
<dbReference type="InterPro" id="IPR001347">
    <property type="entry name" value="SIS_dom"/>
</dbReference>
<reference evidence="9 11" key="2">
    <citation type="submission" date="2018-06" db="EMBL/GenBank/DDBJ databases">
        <authorList>
            <consortium name="IHU Genomes"/>
        </authorList>
    </citation>
    <scope>NUCLEOTIDE SEQUENCE [LARGE SCALE GENOMIC DNA]</scope>
    <source>
        <strain evidence="9 11">NEC25</strain>
    </source>
</reference>
<evidence type="ECO:0000256" key="1">
    <source>
        <dbReference type="ARBA" id="ARBA00023015"/>
    </source>
</evidence>
<dbReference type="InterPro" id="IPR035472">
    <property type="entry name" value="RpiR-like_SIS"/>
</dbReference>
<dbReference type="OrthoDB" id="3684496at2"/>
<reference evidence="8 10" key="1">
    <citation type="submission" date="2017-10" db="EMBL/GenBank/DDBJ databases">
        <title>Effective Description of Clostridium neonatale sp. nov. linked to necrotizing enterocolitis in neonates and a clarification of species assignable to the genus Clostridium (Prazmowski 1880) emend. Lawson and Rainey 2016.</title>
        <authorList>
            <person name="Bernard K."/>
            <person name="Burdz T."/>
            <person name="Wiebe D."/>
            <person name="Balcewich B."/>
            <person name="Alfa M."/>
            <person name="Bernier A.-M."/>
        </authorList>
    </citation>
    <scope>NUCLEOTIDE SEQUENCE [LARGE SCALE GENOMIC DNA]</scope>
    <source>
        <strain evidence="8 10">LCDC99A005</strain>
    </source>
</reference>
<sequence length="278" mass="31028">MSCIYKIKICDNLTKNEKKLSTYILENVNEVIYDSIQSIASKTNTSPAAIIRFSKKLGYNGFSELKVDLAKDNTDELPLFSEEICAKDSLNTIVKKSMTSDTSTVEQTYKLLKIETLGNAVEAMKKAKKIYLFGISSSGICCYDLAQKLSRIGYDVVFFNDFHMQLAATTYITNEDVALAISYSGNTKEVNVAMEYAKSQGAATIAITQFIKSPLLKFSDLVLYVPSQEKDLRLGAVSSRNASLILTDLLYLGMIKDDLDEYKDNLISSRKLVKKLRV</sequence>
<dbReference type="Gene3D" id="3.40.50.10490">
    <property type="entry name" value="Glucose-6-phosphate isomerase like protein, domain 1"/>
    <property type="match status" value="1"/>
</dbReference>
<dbReference type="EMBL" id="CAKJVE010000004">
    <property type="protein sequence ID" value="CAG9707402.1"/>
    <property type="molecule type" value="Genomic_DNA"/>
</dbReference>
<keyword evidence="3" id="KW-0804">Transcription</keyword>
<evidence type="ECO:0000313" key="6">
    <source>
        <dbReference type="EMBL" id="CAG9707402.1"/>
    </source>
</evidence>
<evidence type="ECO:0000256" key="2">
    <source>
        <dbReference type="ARBA" id="ARBA00023125"/>
    </source>
</evidence>
<dbReference type="Gene3D" id="1.10.10.10">
    <property type="entry name" value="Winged helix-like DNA-binding domain superfamily/Winged helix DNA-binding domain"/>
    <property type="match status" value="1"/>
</dbReference>
<dbReference type="Proteomes" id="UP000431451">
    <property type="component" value="Unassembled WGS sequence"/>
</dbReference>
<feature type="domain" description="SIS" evidence="5">
    <location>
        <begin position="120"/>
        <end position="260"/>
    </location>
</feature>
<dbReference type="GO" id="GO:1901135">
    <property type="term" value="P:carbohydrate derivative metabolic process"/>
    <property type="evidence" value="ECO:0007669"/>
    <property type="project" value="InterPro"/>
</dbReference>
<dbReference type="Proteomes" id="UP000220840">
    <property type="component" value="Unassembled WGS sequence"/>
</dbReference>
<evidence type="ECO:0000259" key="5">
    <source>
        <dbReference type="PROSITE" id="PS51464"/>
    </source>
</evidence>
<evidence type="ECO:0000256" key="3">
    <source>
        <dbReference type="ARBA" id="ARBA00023163"/>
    </source>
</evidence>
<dbReference type="CDD" id="cd05013">
    <property type="entry name" value="SIS_RpiR"/>
    <property type="match status" value="1"/>
</dbReference>
<dbReference type="InterPro" id="IPR047640">
    <property type="entry name" value="RpiR-like"/>
</dbReference>
<reference evidence="7" key="4">
    <citation type="submission" date="2022-10" db="EMBL/GenBank/DDBJ databases">
        <authorList>
            <person name="Aires J."/>
            <person name="Mesa V."/>
        </authorList>
    </citation>
    <scope>NUCLEOTIDE SEQUENCE</scope>
    <source>
        <strain evidence="7">Clostridium neonatale JD116</strain>
    </source>
</reference>
<dbReference type="SUPFAM" id="SSF53697">
    <property type="entry name" value="SIS domain"/>
    <property type="match status" value="1"/>
</dbReference>
<dbReference type="InterPro" id="IPR046348">
    <property type="entry name" value="SIS_dom_sf"/>
</dbReference>
<dbReference type="GO" id="GO:0097367">
    <property type="term" value="F:carbohydrate derivative binding"/>
    <property type="evidence" value="ECO:0007669"/>
    <property type="project" value="InterPro"/>
</dbReference>
<dbReference type="SUPFAM" id="SSF46689">
    <property type="entry name" value="Homeodomain-like"/>
    <property type="match status" value="1"/>
</dbReference>
<evidence type="ECO:0000313" key="9">
    <source>
        <dbReference type="EMBL" id="VCT84749.1"/>
    </source>
</evidence>
<proteinExistence type="predicted"/>
<name>A0A2A7MHM1_9CLOT</name>
<dbReference type="GO" id="GO:0003677">
    <property type="term" value="F:DNA binding"/>
    <property type="evidence" value="ECO:0007669"/>
    <property type="project" value="UniProtKB-KW"/>
</dbReference>